<keyword evidence="8 12" id="KW-0798">TonB box</keyword>
<keyword evidence="16" id="KW-1185">Reference proteome</keyword>
<keyword evidence="2 11" id="KW-0813">Transport</keyword>
<evidence type="ECO:0000256" key="10">
    <source>
        <dbReference type="ARBA" id="ARBA00023237"/>
    </source>
</evidence>
<keyword evidence="3 11" id="KW-1134">Transmembrane beta strand</keyword>
<protein>
    <submittedName>
        <fullName evidence="15">TonB-dependent receptor</fullName>
    </submittedName>
</protein>
<proteinExistence type="inferred from homology"/>
<keyword evidence="15" id="KW-0614">Plasmid</keyword>
<comment type="subcellular location">
    <subcellularLocation>
        <location evidence="1 11">Cell outer membrane</location>
        <topology evidence="1 11">Multi-pass membrane protein</topology>
    </subcellularLocation>
</comment>
<evidence type="ECO:0000256" key="9">
    <source>
        <dbReference type="ARBA" id="ARBA00023136"/>
    </source>
</evidence>
<dbReference type="PANTHER" id="PTHR32552">
    <property type="entry name" value="FERRICHROME IRON RECEPTOR-RELATED"/>
    <property type="match status" value="1"/>
</dbReference>
<dbReference type="PANTHER" id="PTHR32552:SF81">
    <property type="entry name" value="TONB-DEPENDENT OUTER MEMBRANE RECEPTOR"/>
    <property type="match status" value="1"/>
</dbReference>
<dbReference type="Proteomes" id="UP001218231">
    <property type="component" value="Plasmid unnamed1"/>
</dbReference>
<feature type="domain" description="TonB-dependent receptor plug" evidence="14">
    <location>
        <begin position="38"/>
        <end position="145"/>
    </location>
</feature>
<evidence type="ECO:0000256" key="2">
    <source>
        <dbReference type="ARBA" id="ARBA00022448"/>
    </source>
</evidence>
<reference evidence="15 16" key="1">
    <citation type="submission" date="2023-02" db="EMBL/GenBank/DDBJ databases">
        <title>Genome sequence of Novosphingobium humi KACC 19094.</title>
        <authorList>
            <person name="Kim S."/>
            <person name="Heo J."/>
            <person name="Kwon S.-W."/>
        </authorList>
    </citation>
    <scope>NUCLEOTIDE SEQUENCE [LARGE SCALE GENOMIC DNA]</scope>
    <source>
        <strain evidence="15 16">KACC 19094</strain>
        <plasmid evidence="15 16">unnamed1</plasmid>
    </source>
</reference>
<geneLocation type="plasmid" evidence="15 16">
    <name>unnamed1</name>
</geneLocation>
<keyword evidence="4" id="KW-0410">Iron transport</keyword>
<evidence type="ECO:0000256" key="7">
    <source>
        <dbReference type="ARBA" id="ARBA00023065"/>
    </source>
</evidence>
<evidence type="ECO:0000256" key="11">
    <source>
        <dbReference type="PROSITE-ProRule" id="PRU01360"/>
    </source>
</evidence>
<dbReference type="SUPFAM" id="SSF56935">
    <property type="entry name" value="Porins"/>
    <property type="match status" value="1"/>
</dbReference>
<dbReference type="Pfam" id="PF07715">
    <property type="entry name" value="Plug"/>
    <property type="match status" value="1"/>
</dbReference>
<accession>A0ABY7U2E1</accession>
<evidence type="ECO:0000313" key="16">
    <source>
        <dbReference type="Proteomes" id="UP001218231"/>
    </source>
</evidence>
<name>A0ABY7U2E1_9SPHN</name>
<dbReference type="EMBL" id="CP117418">
    <property type="protein sequence ID" value="WCT79666.1"/>
    <property type="molecule type" value="Genomic_DNA"/>
</dbReference>
<dbReference type="InterPro" id="IPR012910">
    <property type="entry name" value="Plug_dom"/>
</dbReference>
<keyword evidence="9 11" id="KW-0472">Membrane</keyword>
<sequence length="812" mass="86705">MALGVATPALAAEPAAAAPVEDAGTITVTARKRSEDILKVPVTVTALTAETLAQKGVVSITSLANSTPGININDNSSGHADRSFQQIVIRGFTPSTTLATTTSMFVDGVAVASPSAIMSISDPKQVEVVKGPQSAYYGRNTFAGAINISTKDPTGEWHGSLLGMVGTRNNYRLQGAIEGPIFGDVLTFRVTGERWAKNGSWVNGAAGGGTLGDQKSTTGTATLLFKPAPNFTMKLFGMMMEDRDGPAAQARLYAYDIKGSNGSVIAPSQANCSFQGNTVGVQGQGKSVTNPYICGITPNLAYPVSANVTANDAIRSWLAGGTNRVVSPKEGVDGYGLRRISHHAHTTAEWVINPNITATVLAGYNREVWTTLIDLDGLDTSAIASSTNPKGYWDYPFLIERKTNDWSMEGRLNYKFGRLRGVVGTSFLKAQQYQGLGGGFGPLTSSLLSPGGKSESRTTGMFFGATYEATDKLSASVEGRYQIDWLGAFARPSGQTIQAGYLGPNATTFAGGALITHAKYNNFTPRVIVNYQFNPSFMAYASWAKGVNPAQFNTGILSSTTVVQNAAIAAGGQLSIKPEKVTNYELGIKGKLLDGRLRYTAAAYYAQWKDQINAISIIINDPTSATGTSFQQVSSNTGNVDLYGVEGDFSFKVNDLITLDGAGAINASDIKQFVSTTLSQLTGMYNFSGKEMKNTSKYSANMGILLHGDLGSVADAKWFTRFDWSYKSGMWSNEANILRTPDRHIFNLRGGVSKGNVSVDVFVNNLFNNHTYTSIGDNYAIDNTFAHFGFYSAAVVGLPELRTFGLQLKVKM</sequence>
<keyword evidence="5 11" id="KW-0812">Transmembrane</keyword>
<dbReference type="InterPro" id="IPR000531">
    <property type="entry name" value="Beta-barrel_TonB"/>
</dbReference>
<evidence type="ECO:0000256" key="8">
    <source>
        <dbReference type="ARBA" id="ARBA00023077"/>
    </source>
</evidence>
<evidence type="ECO:0000256" key="1">
    <source>
        <dbReference type="ARBA" id="ARBA00004571"/>
    </source>
</evidence>
<organism evidence="15 16">
    <name type="scientific">Novosphingobium humi</name>
    <dbReference type="NCBI Taxonomy" id="2282397"/>
    <lineage>
        <taxon>Bacteria</taxon>
        <taxon>Pseudomonadati</taxon>
        <taxon>Pseudomonadota</taxon>
        <taxon>Alphaproteobacteria</taxon>
        <taxon>Sphingomonadales</taxon>
        <taxon>Sphingomonadaceae</taxon>
        <taxon>Novosphingobium</taxon>
    </lineage>
</organism>
<dbReference type="PROSITE" id="PS52016">
    <property type="entry name" value="TONB_DEPENDENT_REC_3"/>
    <property type="match status" value="1"/>
</dbReference>
<evidence type="ECO:0000256" key="3">
    <source>
        <dbReference type="ARBA" id="ARBA00022452"/>
    </source>
</evidence>
<gene>
    <name evidence="15" type="ORF">PQ457_16505</name>
</gene>
<dbReference type="Pfam" id="PF00593">
    <property type="entry name" value="TonB_dep_Rec_b-barrel"/>
    <property type="match status" value="1"/>
</dbReference>
<evidence type="ECO:0000256" key="12">
    <source>
        <dbReference type="RuleBase" id="RU003357"/>
    </source>
</evidence>
<evidence type="ECO:0000256" key="5">
    <source>
        <dbReference type="ARBA" id="ARBA00022692"/>
    </source>
</evidence>
<dbReference type="RefSeq" id="WP_273619937.1">
    <property type="nucleotide sequence ID" value="NZ_CP103869.1"/>
</dbReference>
<evidence type="ECO:0000256" key="4">
    <source>
        <dbReference type="ARBA" id="ARBA00022496"/>
    </source>
</evidence>
<evidence type="ECO:0000259" key="13">
    <source>
        <dbReference type="Pfam" id="PF00593"/>
    </source>
</evidence>
<evidence type="ECO:0000256" key="6">
    <source>
        <dbReference type="ARBA" id="ARBA00023004"/>
    </source>
</evidence>
<evidence type="ECO:0000313" key="15">
    <source>
        <dbReference type="EMBL" id="WCT79666.1"/>
    </source>
</evidence>
<dbReference type="InterPro" id="IPR039426">
    <property type="entry name" value="TonB-dep_rcpt-like"/>
</dbReference>
<keyword evidence="6" id="KW-0408">Iron</keyword>
<comment type="similarity">
    <text evidence="11 12">Belongs to the TonB-dependent receptor family.</text>
</comment>
<keyword evidence="15" id="KW-0675">Receptor</keyword>
<dbReference type="InterPro" id="IPR036942">
    <property type="entry name" value="Beta-barrel_TonB_sf"/>
</dbReference>
<keyword evidence="10 11" id="KW-0998">Cell outer membrane</keyword>
<dbReference type="Gene3D" id="2.40.170.20">
    <property type="entry name" value="TonB-dependent receptor, beta-barrel domain"/>
    <property type="match status" value="2"/>
</dbReference>
<feature type="domain" description="TonB-dependent receptor-like beta-barrel" evidence="13">
    <location>
        <begin position="345"/>
        <end position="766"/>
    </location>
</feature>
<keyword evidence="7" id="KW-0406">Ion transport</keyword>
<evidence type="ECO:0000259" key="14">
    <source>
        <dbReference type="Pfam" id="PF07715"/>
    </source>
</evidence>